<evidence type="ECO:0000259" key="4">
    <source>
        <dbReference type="PROSITE" id="PS50102"/>
    </source>
</evidence>
<dbReference type="InterPro" id="IPR045164">
    <property type="entry name" value="RBM41/RNPC3"/>
</dbReference>
<dbReference type="InParanoid" id="A0A2P6MUT9"/>
<dbReference type="Proteomes" id="UP000241769">
    <property type="component" value="Unassembled WGS sequence"/>
</dbReference>
<keyword evidence="1 2" id="KW-0694">RNA-binding</keyword>
<dbReference type="Gene3D" id="3.30.70.330">
    <property type="match status" value="2"/>
</dbReference>
<accession>A0A2P6MUT9</accession>
<reference evidence="5 6" key="1">
    <citation type="journal article" date="2018" name="Genome Biol. Evol.">
        <title>Multiple Roots of Fruiting Body Formation in Amoebozoa.</title>
        <authorList>
            <person name="Hillmann F."/>
            <person name="Forbes G."/>
            <person name="Novohradska S."/>
            <person name="Ferling I."/>
            <person name="Riege K."/>
            <person name="Groth M."/>
            <person name="Westermann M."/>
            <person name="Marz M."/>
            <person name="Spaller T."/>
            <person name="Winckler T."/>
            <person name="Schaap P."/>
            <person name="Glockner G."/>
        </authorList>
    </citation>
    <scope>NUCLEOTIDE SEQUENCE [LARGE SCALE GENOMIC DNA]</scope>
    <source>
        <strain evidence="5 6">Jena</strain>
    </source>
</reference>
<name>A0A2P6MUT9_9EUKA</name>
<feature type="domain" description="RRM" evidence="4">
    <location>
        <begin position="313"/>
        <end position="389"/>
    </location>
</feature>
<feature type="compositionally biased region" description="Acidic residues" evidence="3">
    <location>
        <begin position="186"/>
        <end position="200"/>
    </location>
</feature>
<dbReference type="InterPro" id="IPR035979">
    <property type="entry name" value="RBD_domain_sf"/>
</dbReference>
<proteinExistence type="predicted"/>
<feature type="region of interest" description="Disordered" evidence="3">
    <location>
        <begin position="171"/>
        <end position="222"/>
    </location>
</feature>
<dbReference type="InterPro" id="IPR000504">
    <property type="entry name" value="RRM_dom"/>
</dbReference>
<dbReference type="PROSITE" id="PS50102">
    <property type="entry name" value="RRM"/>
    <property type="match status" value="2"/>
</dbReference>
<evidence type="ECO:0000256" key="3">
    <source>
        <dbReference type="SAM" id="MobiDB-lite"/>
    </source>
</evidence>
<dbReference type="Pfam" id="PF00076">
    <property type="entry name" value="RRM_1"/>
    <property type="match status" value="2"/>
</dbReference>
<gene>
    <name evidence="5" type="ORF">PROFUN_15720</name>
</gene>
<dbReference type="PANTHER" id="PTHR16105:SF0">
    <property type="entry name" value="RNA-BINDING REGION-CONTAINING PROTEIN 3"/>
    <property type="match status" value="1"/>
</dbReference>
<dbReference type="SMART" id="SM00360">
    <property type="entry name" value="RRM"/>
    <property type="match status" value="2"/>
</dbReference>
<dbReference type="GO" id="GO:0005689">
    <property type="term" value="C:U12-type spliceosomal complex"/>
    <property type="evidence" value="ECO:0007669"/>
    <property type="project" value="TreeGrafter"/>
</dbReference>
<keyword evidence="6" id="KW-1185">Reference proteome</keyword>
<dbReference type="GO" id="GO:0000398">
    <property type="term" value="P:mRNA splicing, via spliceosome"/>
    <property type="evidence" value="ECO:0007669"/>
    <property type="project" value="TreeGrafter"/>
</dbReference>
<dbReference type="OrthoDB" id="277802at2759"/>
<feature type="domain" description="RRM" evidence="4">
    <location>
        <begin position="20"/>
        <end position="92"/>
    </location>
</feature>
<dbReference type="CDD" id="cd00590">
    <property type="entry name" value="RRM_SF"/>
    <property type="match status" value="1"/>
</dbReference>
<sequence length="398" mass="45278">MERRDNHDPSVSREDVADDWSLAVKHLPPELSESTLQRFFQSQGPVKKLKILHSGHLAFVNYETSGQAEKALRKLNGYKLVGRELVVEWAKESTHKLKSRAEREKMILAPNPALEYLYPPADPTILNNIYNAIAGVPKLYVQVCHLMNKMNLPPPFTTHVHPVLPGLQRVDPRKRNRIGGSRNDAYESEVESEEEEEEKEEPVAKRQATIIHHTTTQPKSTTAPIQMHVPDHVNTRKSEAQVVVTEMQVPAVEKESDDPKRREEEVPQPAIQLEETRRNFVTEEQMREGRMSQAEMDKLVFQDRPYHPGVPCSKLFIRSLPKEVTISQIEALFGRFFPSQQQMKESLQIKIMGGRMKGQAFVQFTDASTATQALEGTHGYVMDGKPILIVSLLCDNTH</sequence>
<evidence type="ECO:0000313" key="6">
    <source>
        <dbReference type="Proteomes" id="UP000241769"/>
    </source>
</evidence>
<dbReference type="STRING" id="1890364.A0A2P6MUT9"/>
<organism evidence="5 6">
    <name type="scientific">Planoprotostelium fungivorum</name>
    <dbReference type="NCBI Taxonomy" id="1890364"/>
    <lineage>
        <taxon>Eukaryota</taxon>
        <taxon>Amoebozoa</taxon>
        <taxon>Evosea</taxon>
        <taxon>Variosea</taxon>
        <taxon>Cavosteliida</taxon>
        <taxon>Cavosteliaceae</taxon>
        <taxon>Planoprotostelium</taxon>
    </lineage>
</organism>
<dbReference type="GO" id="GO:0030626">
    <property type="term" value="F:U12 snRNA binding"/>
    <property type="evidence" value="ECO:0007669"/>
    <property type="project" value="TreeGrafter"/>
</dbReference>
<dbReference type="AlphaFoldDB" id="A0A2P6MUT9"/>
<dbReference type="InterPro" id="IPR012677">
    <property type="entry name" value="Nucleotide-bd_a/b_plait_sf"/>
</dbReference>
<dbReference type="EMBL" id="MDYQ01000382">
    <property type="protein sequence ID" value="PRP75470.1"/>
    <property type="molecule type" value="Genomic_DNA"/>
</dbReference>
<evidence type="ECO:0000313" key="5">
    <source>
        <dbReference type="EMBL" id="PRP75470.1"/>
    </source>
</evidence>
<dbReference type="PANTHER" id="PTHR16105">
    <property type="entry name" value="RNA-BINDING REGION-CONTAINING PROTEIN 3"/>
    <property type="match status" value="1"/>
</dbReference>
<comment type="caution">
    <text evidence="5">The sequence shown here is derived from an EMBL/GenBank/DDBJ whole genome shotgun (WGS) entry which is preliminary data.</text>
</comment>
<evidence type="ECO:0000256" key="1">
    <source>
        <dbReference type="ARBA" id="ARBA00022884"/>
    </source>
</evidence>
<dbReference type="SUPFAM" id="SSF54928">
    <property type="entry name" value="RNA-binding domain, RBD"/>
    <property type="match status" value="2"/>
</dbReference>
<feature type="compositionally biased region" description="Polar residues" evidence="3">
    <location>
        <begin position="212"/>
        <end position="222"/>
    </location>
</feature>
<protein>
    <recommendedName>
        <fullName evidence="4">RRM domain-containing protein</fullName>
    </recommendedName>
</protein>
<dbReference type="GO" id="GO:0097157">
    <property type="term" value="F:pre-mRNA intronic binding"/>
    <property type="evidence" value="ECO:0007669"/>
    <property type="project" value="TreeGrafter"/>
</dbReference>
<evidence type="ECO:0000256" key="2">
    <source>
        <dbReference type="PROSITE-ProRule" id="PRU00176"/>
    </source>
</evidence>